<reference evidence="2" key="2">
    <citation type="submission" date="2017-12" db="EMBL/GenBank/DDBJ databases">
        <title>Genome sequence of the Bar-tailed Godwit (Limosa lapponica baueri).</title>
        <authorList>
            <person name="Lima N.C.B."/>
            <person name="Parody-Merino A.M."/>
            <person name="Battley P.F."/>
            <person name="Fidler A.E."/>
            <person name="Prosdocimi F."/>
        </authorList>
    </citation>
    <scope>NUCLEOTIDE SEQUENCE [LARGE SCALE GENOMIC DNA]</scope>
</reference>
<name>A0A2I0TW34_LIMLA</name>
<dbReference type="GO" id="GO:0003964">
    <property type="term" value="F:RNA-directed DNA polymerase activity"/>
    <property type="evidence" value="ECO:0007669"/>
    <property type="project" value="UniProtKB-KW"/>
</dbReference>
<keyword evidence="1" id="KW-0695">RNA-directed DNA polymerase</keyword>
<organism evidence="1 2">
    <name type="scientific">Limosa lapponica baueri</name>
    <dbReference type="NCBI Taxonomy" id="1758121"/>
    <lineage>
        <taxon>Eukaryota</taxon>
        <taxon>Metazoa</taxon>
        <taxon>Chordata</taxon>
        <taxon>Craniata</taxon>
        <taxon>Vertebrata</taxon>
        <taxon>Euteleostomi</taxon>
        <taxon>Archelosauria</taxon>
        <taxon>Archosauria</taxon>
        <taxon>Dinosauria</taxon>
        <taxon>Saurischia</taxon>
        <taxon>Theropoda</taxon>
        <taxon>Coelurosauria</taxon>
        <taxon>Aves</taxon>
        <taxon>Neognathae</taxon>
        <taxon>Neoaves</taxon>
        <taxon>Charadriiformes</taxon>
        <taxon>Scolopacidae</taxon>
        <taxon>Limosa</taxon>
    </lineage>
</organism>
<dbReference type="Proteomes" id="UP000233556">
    <property type="component" value="Unassembled WGS sequence"/>
</dbReference>
<protein>
    <submittedName>
        <fullName evidence="1">Rna-directed dna polymerase from mobile element jockey-like</fullName>
    </submittedName>
</protein>
<keyword evidence="2" id="KW-1185">Reference proteome</keyword>
<gene>
    <name evidence="1" type="ORF">llap_11760</name>
</gene>
<keyword evidence="1" id="KW-0548">Nucleotidyltransferase</keyword>
<dbReference type="EMBL" id="KZ506923">
    <property type="protein sequence ID" value="PKU37933.1"/>
    <property type="molecule type" value="Genomic_DNA"/>
</dbReference>
<keyword evidence="1" id="KW-0808">Transferase</keyword>
<evidence type="ECO:0000313" key="2">
    <source>
        <dbReference type="Proteomes" id="UP000233556"/>
    </source>
</evidence>
<evidence type="ECO:0000313" key="1">
    <source>
        <dbReference type="EMBL" id="PKU37933.1"/>
    </source>
</evidence>
<dbReference type="OrthoDB" id="9185178at2759"/>
<sequence>MERFILDVISKHIGEEEVIRSDQHGFTKGKSCLTNLIAFYDVITRWLDEGRGLAGTPEDCAAIQRDLDRLESWAEKNLMTFKKGKCRVLHLGRKIAIHQYRLGMDLLESSSEEKGLRVLAKRASGIVGCIGKSVASRTREVILPLYSA</sequence>
<proteinExistence type="predicted"/>
<dbReference type="PANTHER" id="PTHR33332">
    <property type="entry name" value="REVERSE TRANSCRIPTASE DOMAIN-CONTAINING PROTEIN"/>
    <property type="match status" value="1"/>
</dbReference>
<accession>A0A2I0TW34</accession>
<reference evidence="2" key="1">
    <citation type="submission" date="2017-11" db="EMBL/GenBank/DDBJ databases">
        <authorList>
            <person name="Lima N.C."/>
            <person name="Parody-Merino A.M."/>
            <person name="Battley P.F."/>
            <person name="Fidler A.E."/>
            <person name="Prosdocimi F."/>
        </authorList>
    </citation>
    <scope>NUCLEOTIDE SEQUENCE [LARGE SCALE GENOMIC DNA]</scope>
</reference>
<dbReference type="AlphaFoldDB" id="A0A2I0TW34"/>